<dbReference type="EMBL" id="QGKW02002005">
    <property type="protein sequence ID" value="KAF2544285.1"/>
    <property type="molecule type" value="Genomic_DNA"/>
</dbReference>
<comment type="caution">
    <text evidence="2">The sequence shown here is derived from an EMBL/GenBank/DDBJ whole genome shotgun (WGS) entry which is preliminary data.</text>
</comment>
<name>A0A8S9GDT8_BRACR</name>
<feature type="compositionally biased region" description="Basic residues" evidence="1">
    <location>
        <begin position="1"/>
        <end position="19"/>
    </location>
</feature>
<feature type="region of interest" description="Disordered" evidence="1">
    <location>
        <begin position="1"/>
        <end position="48"/>
    </location>
</feature>
<feature type="region of interest" description="Disordered" evidence="1">
    <location>
        <begin position="65"/>
        <end position="85"/>
    </location>
</feature>
<feature type="compositionally biased region" description="Basic and acidic residues" evidence="1">
    <location>
        <begin position="75"/>
        <end position="85"/>
    </location>
</feature>
<dbReference type="Proteomes" id="UP000712281">
    <property type="component" value="Unassembled WGS sequence"/>
</dbReference>
<feature type="compositionally biased region" description="Basic and acidic residues" evidence="1">
    <location>
        <begin position="30"/>
        <end position="48"/>
    </location>
</feature>
<organism evidence="2 3">
    <name type="scientific">Brassica cretica</name>
    <name type="common">Mustard</name>
    <dbReference type="NCBI Taxonomy" id="69181"/>
    <lineage>
        <taxon>Eukaryota</taxon>
        <taxon>Viridiplantae</taxon>
        <taxon>Streptophyta</taxon>
        <taxon>Embryophyta</taxon>
        <taxon>Tracheophyta</taxon>
        <taxon>Spermatophyta</taxon>
        <taxon>Magnoliopsida</taxon>
        <taxon>eudicotyledons</taxon>
        <taxon>Gunneridae</taxon>
        <taxon>Pentapetalae</taxon>
        <taxon>rosids</taxon>
        <taxon>malvids</taxon>
        <taxon>Brassicales</taxon>
        <taxon>Brassicaceae</taxon>
        <taxon>Brassiceae</taxon>
        <taxon>Brassica</taxon>
    </lineage>
</organism>
<evidence type="ECO:0000313" key="2">
    <source>
        <dbReference type="EMBL" id="KAF2544285.1"/>
    </source>
</evidence>
<accession>A0A8S9GDT8</accession>
<protein>
    <submittedName>
        <fullName evidence="2">Uncharacterized protein</fullName>
    </submittedName>
</protein>
<evidence type="ECO:0000313" key="3">
    <source>
        <dbReference type="Proteomes" id="UP000712281"/>
    </source>
</evidence>
<dbReference type="AlphaFoldDB" id="A0A8S9GDT8"/>
<evidence type="ECO:0000256" key="1">
    <source>
        <dbReference type="SAM" id="MobiDB-lite"/>
    </source>
</evidence>
<gene>
    <name evidence="2" type="ORF">F2Q68_00030306</name>
</gene>
<proteinExistence type="predicted"/>
<reference evidence="2" key="1">
    <citation type="submission" date="2019-12" db="EMBL/GenBank/DDBJ databases">
        <title>Genome sequencing and annotation of Brassica cretica.</title>
        <authorList>
            <person name="Studholme D.J."/>
            <person name="Sarris P.F."/>
        </authorList>
    </citation>
    <scope>NUCLEOTIDE SEQUENCE</scope>
    <source>
        <strain evidence="2">PFS-001/15</strain>
        <tissue evidence="2">Leaf</tissue>
    </source>
</reference>
<sequence length="201" mass="23122">MHQSRNRRKSQMHQFRNQRKKAEQQPPSQEIEKAISARNEKKRNEGLERWLQSFKEGIHQRITAPLPSTFASNQEIKDTEPKPTVFDQRDSMDDQLHQEDEQRAVSVILPIQNVAEETEFIGPEVAEEKEHTMADKSTEIHGEKVCMRKSNDITLVKTTAAMNLHKVGSIILEGSDLRTNPFQEGEYDMILTSIKVQGMKA</sequence>